<dbReference type="AlphaFoldDB" id="A0AAI9N2G5"/>
<dbReference type="Proteomes" id="UP000006772">
    <property type="component" value="Unassembled WGS sequence"/>
</dbReference>
<keyword evidence="5" id="KW-1133">Transmembrane helix</keyword>
<dbReference type="InterPro" id="IPR004090">
    <property type="entry name" value="Chemotax_Me-accpt_rcpt"/>
</dbReference>
<keyword evidence="1 3" id="KW-0807">Transducer</keyword>
<name>A0AAI9N2G5_9BURK</name>
<feature type="transmembrane region" description="Helical" evidence="5">
    <location>
        <begin position="48"/>
        <end position="68"/>
    </location>
</feature>
<dbReference type="EMBL" id="AEEC02000029">
    <property type="protein sequence ID" value="EOA03353.1"/>
    <property type="molecule type" value="Genomic_DNA"/>
</dbReference>
<keyword evidence="5" id="KW-0812">Transmembrane</keyword>
<feature type="compositionally biased region" description="Low complexity" evidence="4">
    <location>
        <begin position="543"/>
        <end position="560"/>
    </location>
</feature>
<dbReference type="Pfam" id="PF00015">
    <property type="entry name" value="MCPsignal"/>
    <property type="match status" value="1"/>
</dbReference>
<feature type="transmembrane region" description="Helical" evidence="5">
    <location>
        <begin position="21"/>
        <end position="42"/>
    </location>
</feature>
<evidence type="ECO:0000256" key="5">
    <source>
        <dbReference type="SAM" id="Phobius"/>
    </source>
</evidence>
<comment type="caution">
    <text evidence="7">The sequence shown here is derived from an EMBL/GenBank/DDBJ whole genome shotgun (WGS) entry which is preliminary data.</text>
</comment>
<dbReference type="GO" id="GO:0004888">
    <property type="term" value="F:transmembrane signaling receptor activity"/>
    <property type="evidence" value="ECO:0007669"/>
    <property type="project" value="InterPro"/>
</dbReference>
<dbReference type="CDD" id="cd11386">
    <property type="entry name" value="MCP_signal"/>
    <property type="match status" value="1"/>
</dbReference>
<sequence>MAKNKSARAAGAGVTSQAWQVALPWLAGLVLGGGAALALDAMGAGRWLAAPLVSCVAVLLGLVGFALARGRGQPRGDAMVDRISGEIDHIMIGAAETSFFVDTIKNKISKDVGAADRIAARAEQNAATTEQIAANAERASAIAAEVRTESVSGRAEVDRGLQQIGQARTDALSASSMMAQLQEKSRRIHGITEVISEIAARTNLLALNAAIEAARAGEQGRGFAVVAGEVRQLAQRTKEATDDIGVMVRAITEEAERAASGMNSLSSKVLEAAQNVEKVHTLLNSIERSSSQSQEQIEEIAVASREHVQTTQEIAEAITDIRNGMLQTDGELPRVAASAMLLSERAEAVFEAIVDGGARSGHDEIREAASEAAQAVGSLFEKAIRAGQISETALFDRTYKPIANTSPQKHSSQFDGFTDRVLPALQEALLERMPQLAYAGAVDNNGYFPTHNKKFSQPLTGNYDVDLVNNRTKRIFSDRTGKRCGANTKPFLLQTYKRDTGEVMHDLSVPIYVNGKHWGGFRVGYRSSHAAAPAAVPVVSTTTSATPAPSTAVRASAAPRGARPVRISKV</sequence>
<dbReference type="SUPFAM" id="SSF58104">
    <property type="entry name" value="Methyl-accepting chemotaxis protein (MCP) signaling domain"/>
    <property type="match status" value="1"/>
</dbReference>
<evidence type="ECO:0000256" key="1">
    <source>
        <dbReference type="ARBA" id="ARBA00023224"/>
    </source>
</evidence>
<dbReference type="GO" id="GO:0006935">
    <property type="term" value="P:chemotaxis"/>
    <property type="evidence" value="ECO:0007669"/>
    <property type="project" value="InterPro"/>
</dbReference>
<dbReference type="GO" id="GO:0007165">
    <property type="term" value="P:signal transduction"/>
    <property type="evidence" value="ECO:0007669"/>
    <property type="project" value="UniProtKB-KW"/>
</dbReference>
<gene>
    <name evidence="7" type="ORF">HFRIS_018124</name>
</gene>
<proteinExistence type="inferred from homology"/>
<accession>A0AAI9N2G5</accession>
<dbReference type="Gene3D" id="1.10.287.950">
    <property type="entry name" value="Methyl-accepting chemotaxis protein"/>
    <property type="match status" value="1"/>
</dbReference>
<evidence type="ECO:0000259" key="6">
    <source>
        <dbReference type="PROSITE" id="PS50111"/>
    </source>
</evidence>
<evidence type="ECO:0000256" key="3">
    <source>
        <dbReference type="PROSITE-ProRule" id="PRU00284"/>
    </source>
</evidence>
<feature type="region of interest" description="Disordered" evidence="4">
    <location>
        <begin position="543"/>
        <end position="570"/>
    </location>
</feature>
<evidence type="ECO:0000313" key="8">
    <source>
        <dbReference type="Proteomes" id="UP000006772"/>
    </source>
</evidence>
<dbReference type="PROSITE" id="PS50111">
    <property type="entry name" value="CHEMOTAXIS_TRANSDUC_2"/>
    <property type="match status" value="1"/>
</dbReference>
<protein>
    <submittedName>
        <fullName evidence="7">Methyl-accepting chemotaxis protein</fullName>
    </submittedName>
</protein>
<evidence type="ECO:0000313" key="7">
    <source>
        <dbReference type="EMBL" id="EOA03353.1"/>
    </source>
</evidence>
<reference evidence="7 8" key="1">
    <citation type="journal article" date="2013" name="Front. Microbiol.">
        <title>The genome of the endophytic bacterium H. frisingense GSF30(T) identifies diverse strategies in the Herbaspirillum genus to interact with plants.</title>
        <authorList>
            <person name="Straub D."/>
            <person name="Rothballer M."/>
            <person name="Hartmann A."/>
            <person name="Ludewig U."/>
        </authorList>
    </citation>
    <scope>NUCLEOTIDE SEQUENCE [LARGE SCALE GENOMIC DNA]</scope>
    <source>
        <strain evidence="7 8">GSF30</strain>
    </source>
</reference>
<dbReference type="InterPro" id="IPR004089">
    <property type="entry name" value="MCPsignal_dom"/>
</dbReference>
<evidence type="ECO:0000256" key="2">
    <source>
        <dbReference type="ARBA" id="ARBA00029447"/>
    </source>
</evidence>
<dbReference type="PRINTS" id="PR00260">
    <property type="entry name" value="CHEMTRNSDUCR"/>
</dbReference>
<dbReference type="SMART" id="SM00283">
    <property type="entry name" value="MA"/>
    <property type="match status" value="1"/>
</dbReference>
<keyword evidence="5" id="KW-0472">Membrane</keyword>
<feature type="domain" description="Methyl-accepting transducer" evidence="6">
    <location>
        <begin position="86"/>
        <end position="322"/>
    </location>
</feature>
<dbReference type="PANTHER" id="PTHR32089">
    <property type="entry name" value="METHYL-ACCEPTING CHEMOTAXIS PROTEIN MCPB"/>
    <property type="match status" value="1"/>
</dbReference>
<evidence type="ECO:0000256" key="4">
    <source>
        <dbReference type="SAM" id="MobiDB-lite"/>
    </source>
</evidence>
<dbReference type="GO" id="GO:0016020">
    <property type="term" value="C:membrane"/>
    <property type="evidence" value="ECO:0007669"/>
    <property type="project" value="InterPro"/>
</dbReference>
<dbReference type="PANTHER" id="PTHR32089:SF112">
    <property type="entry name" value="LYSOZYME-LIKE PROTEIN-RELATED"/>
    <property type="match status" value="1"/>
</dbReference>
<organism evidence="7 8">
    <name type="scientific">Herbaspirillum frisingense GSF30</name>
    <dbReference type="NCBI Taxonomy" id="864073"/>
    <lineage>
        <taxon>Bacteria</taxon>
        <taxon>Pseudomonadati</taxon>
        <taxon>Pseudomonadota</taxon>
        <taxon>Betaproteobacteria</taxon>
        <taxon>Burkholderiales</taxon>
        <taxon>Oxalobacteraceae</taxon>
        <taxon>Herbaspirillum</taxon>
    </lineage>
</organism>
<comment type="similarity">
    <text evidence="2">Belongs to the methyl-accepting chemotaxis (MCP) protein family.</text>
</comment>